<evidence type="ECO:0000313" key="1">
    <source>
        <dbReference type="EMBL" id="PIL40422.1"/>
    </source>
</evidence>
<name>A0A2G8T347_9BURK</name>
<dbReference type="OrthoDB" id="9807797at2"/>
<dbReference type="Proteomes" id="UP000228593">
    <property type="component" value="Unassembled WGS sequence"/>
</dbReference>
<keyword evidence="2" id="KW-1185">Reference proteome</keyword>
<evidence type="ECO:0000313" key="2">
    <source>
        <dbReference type="Proteomes" id="UP000228593"/>
    </source>
</evidence>
<gene>
    <name evidence="1" type="ORF">CR103_07045</name>
</gene>
<protein>
    <recommendedName>
        <fullName evidence="3">PPIase cyclophilin-type domain-containing protein</fullName>
    </recommendedName>
</protein>
<proteinExistence type="predicted"/>
<reference evidence="1 2" key="1">
    <citation type="submission" date="2017-10" db="EMBL/GenBank/DDBJ databases">
        <title>Massilia psychrophilum sp. nov., a novel purple-pigmented bacterium isolated from Tianshan glacier, Xinjiang Municipality, China.</title>
        <authorList>
            <person name="Wang H."/>
        </authorList>
    </citation>
    <scope>NUCLEOTIDE SEQUENCE [LARGE SCALE GENOMIC DNA]</scope>
    <source>
        <strain evidence="1 2">JCM 30813</strain>
    </source>
</reference>
<comment type="caution">
    <text evidence="1">The sequence shown here is derived from an EMBL/GenBank/DDBJ whole genome shotgun (WGS) entry which is preliminary data.</text>
</comment>
<dbReference type="EMBL" id="PDOB01000008">
    <property type="protein sequence ID" value="PIL40422.1"/>
    <property type="molecule type" value="Genomic_DNA"/>
</dbReference>
<organism evidence="1 2">
    <name type="scientific">Massilia psychrophila</name>
    <dbReference type="NCBI Taxonomy" id="1603353"/>
    <lineage>
        <taxon>Bacteria</taxon>
        <taxon>Pseudomonadati</taxon>
        <taxon>Pseudomonadota</taxon>
        <taxon>Betaproteobacteria</taxon>
        <taxon>Burkholderiales</taxon>
        <taxon>Oxalobacteraceae</taxon>
        <taxon>Telluria group</taxon>
        <taxon>Massilia</taxon>
    </lineage>
</organism>
<accession>A0A2G8T347</accession>
<dbReference type="AlphaFoldDB" id="A0A2G8T347"/>
<evidence type="ECO:0008006" key="3">
    <source>
        <dbReference type="Google" id="ProtNLM"/>
    </source>
</evidence>
<sequence length="87" mass="9454">MLGAARDMDHAYTVVGRVVVGVDVLLALKQREPPANSDTMQSVHLLADLPKVSIMTDTALSAFIDKVRHEKAANLNVCDVMLPVKIE</sequence>